<evidence type="ECO:0000256" key="5">
    <source>
        <dbReference type="ARBA" id="ARBA00022801"/>
    </source>
</evidence>
<evidence type="ECO:0000256" key="7">
    <source>
        <dbReference type="ARBA" id="ARBA00023157"/>
    </source>
</evidence>
<evidence type="ECO:0000313" key="10">
    <source>
        <dbReference type="Proteomes" id="UP000001056"/>
    </source>
</evidence>
<evidence type="ECO:0000256" key="1">
    <source>
        <dbReference type="ARBA" id="ARBA00006249"/>
    </source>
</evidence>
<dbReference type="OrthoDB" id="3039123at2759"/>
<dbReference type="EC" id="3.1.1.-" evidence="8"/>
<dbReference type="Proteomes" id="UP000001056">
    <property type="component" value="Unassembled WGS sequence"/>
</dbReference>
<keyword evidence="7" id="KW-1015">Disulfide bond</keyword>
<protein>
    <recommendedName>
        <fullName evidence="8">Carboxylic ester hydrolase</fullName>
        <ecNumber evidence="8">3.1.1.-</ecNumber>
    </recommendedName>
</protein>
<keyword evidence="10" id="KW-1185">Reference proteome</keyword>
<keyword evidence="5 8" id="KW-0378">Hydrolase</keyword>
<keyword evidence="4" id="KW-0732">Signal</keyword>
<dbReference type="eggNOG" id="ENOG502SH94">
    <property type="taxonomic scope" value="Eukaryota"/>
</dbReference>
<evidence type="ECO:0000256" key="3">
    <source>
        <dbReference type="ARBA" id="ARBA00022723"/>
    </source>
</evidence>
<dbReference type="HOGENOM" id="CLU_014819_3_2_1"/>
<gene>
    <name evidence="9" type="ORF">CHGG_03761</name>
</gene>
<evidence type="ECO:0000256" key="2">
    <source>
        <dbReference type="ARBA" id="ARBA00022487"/>
    </source>
</evidence>
<proteinExistence type="inferred from homology"/>
<sequence length="537" mass="57213">MVVSLFHGTISPSACSEATFTYPIIPDIKFLSLEASLVDNFSQNVPVGGYPNHGAVNVTGVQFCNVSTIYTHPGGNDAVNVQVWLPTEAWNGRLQGIGGSGWTGGLPGPALPGMAAAVSEGYSTYATDAGLGLSADPLTPVSWALPEEGKPNMRLLQNLASDSLYEGALIAKNFTAAFYAKPAAYSYFSGCSQGGRQGLMLAQRYPDIFDGIAAGAPGINWNPFVVGATYPDFLMTLYGTYPPSCEVAALTAAAIEACDGLDGVVDGIISDPEACDFDPLELVGTSIECPDFVTDSAADSRHTQGGGNPAKQKARLSIQPTRLLWDGPRRANYSRMWYGPYPDAVLSKGGSGITPIGTICGTDGTCTMDPITLFQEWIRLFILKNSTSDTSHLMLAEYENIFDAAVLEYDSVIGTADPDLSAFRRAGGKMITYHGLADPLIPPRGTEQYYKRVTALDPKVHDFYRLFFAPGLGHCHGGPGPFPDTTFDTLVRWVEDGVAPETLAATSVGTGPVIKRPLCAYPLKQKYTGRAGEFTCE</sequence>
<comment type="similarity">
    <text evidence="1 8">Belongs to the tannase family.</text>
</comment>
<keyword evidence="3" id="KW-0479">Metal-binding</keyword>
<evidence type="ECO:0000256" key="4">
    <source>
        <dbReference type="ARBA" id="ARBA00022729"/>
    </source>
</evidence>
<dbReference type="STRING" id="306901.Q2H385"/>
<keyword evidence="6" id="KW-0106">Calcium</keyword>
<dbReference type="GeneID" id="4392532"/>
<keyword evidence="2" id="KW-0719">Serine esterase</keyword>
<dbReference type="InParanoid" id="Q2H385"/>
<dbReference type="Gene3D" id="3.40.50.1820">
    <property type="entry name" value="alpha/beta hydrolase"/>
    <property type="match status" value="1"/>
</dbReference>
<dbReference type="Pfam" id="PF07519">
    <property type="entry name" value="Tannase"/>
    <property type="match status" value="1"/>
</dbReference>
<dbReference type="VEuPathDB" id="FungiDB:CHGG_03761"/>
<dbReference type="InterPro" id="IPR029058">
    <property type="entry name" value="AB_hydrolase_fold"/>
</dbReference>
<dbReference type="PANTHER" id="PTHR33938">
    <property type="entry name" value="FERULOYL ESTERASE B-RELATED"/>
    <property type="match status" value="1"/>
</dbReference>
<dbReference type="InterPro" id="IPR011118">
    <property type="entry name" value="Tannase/feruloyl_esterase"/>
</dbReference>
<dbReference type="PANTHER" id="PTHR33938:SF13">
    <property type="entry name" value="CARBOXYLIC ESTER HYDROLASE"/>
    <property type="match status" value="1"/>
</dbReference>
<name>Q2H385_CHAGB</name>
<dbReference type="AlphaFoldDB" id="Q2H385"/>
<evidence type="ECO:0000256" key="8">
    <source>
        <dbReference type="RuleBase" id="RU361238"/>
    </source>
</evidence>
<accession>Q2H385</accession>
<dbReference type="RefSeq" id="XP_001222975.1">
    <property type="nucleotide sequence ID" value="XM_001222974.1"/>
</dbReference>
<reference evidence="10" key="1">
    <citation type="journal article" date="2015" name="Genome Announc.">
        <title>Draft genome sequence of the cellulolytic fungus Chaetomium globosum.</title>
        <authorList>
            <person name="Cuomo C.A."/>
            <person name="Untereiner W.A."/>
            <person name="Ma L.-J."/>
            <person name="Grabherr M."/>
            <person name="Birren B.W."/>
        </authorList>
    </citation>
    <scope>NUCLEOTIDE SEQUENCE [LARGE SCALE GENOMIC DNA]</scope>
    <source>
        <strain evidence="10">ATCC 6205 / CBS 148.51 / DSM 1962 / NBRC 6347 / NRRL 1970</strain>
    </source>
</reference>
<dbReference type="GO" id="GO:0030600">
    <property type="term" value="F:feruloyl esterase activity"/>
    <property type="evidence" value="ECO:0007669"/>
    <property type="project" value="UniProtKB-ARBA"/>
</dbReference>
<dbReference type="OMA" id="MITYHGM"/>
<dbReference type="GO" id="GO:0046872">
    <property type="term" value="F:metal ion binding"/>
    <property type="evidence" value="ECO:0007669"/>
    <property type="project" value="UniProtKB-KW"/>
</dbReference>
<evidence type="ECO:0000313" key="9">
    <source>
        <dbReference type="EMBL" id="EAQ87142.1"/>
    </source>
</evidence>
<organism evidence="9 10">
    <name type="scientific">Chaetomium globosum (strain ATCC 6205 / CBS 148.51 / DSM 1962 / NBRC 6347 / NRRL 1970)</name>
    <name type="common">Soil fungus</name>
    <dbReference type="NCBI Taxonomy" id="306901"/>
    <lineage>
        <taxon>Eukaryota</taxon>
        <taxon>Fungi</taxon>
        <taxon>Dikarya</taxon>
        <taxon>Ascomycota</taxon>
        <taxon>Pezizomycotina</taxon>
        <taxon>Sordariomycetes</taxon>
        <taxon>Sordariomycetidae</taxon>
        <taxon>Sordariales</taxon>
        <taxon>Chaetomiaceae</taxon>
        <taxon>Chaetomium</taxon>
    </lineage>
</organism>
<dbReference type="EMBL" id="CH408032">
    <property type="protein sequence ID" value="EAQ87142.1"/>
    <property type="molecule type" value="Genomic_DNA"/>
</dbReference>
<dbReference type="ESTHER" id="chagb-q2h385">
    <property type="family name" value="Tannase"/>
</dbReference>
<evidence type="ECO:0000256" key="6">
    <source>
        <dbReference type="ARBA" id="ARBA00022837"/>
    </source>
</evidence>
<dbReference type="SUPFAM" id="SSF53474">
    <property type="entry name" value="alpha/beta-Hydrolases"/>
    <property type="match status" value="1"/>
</dbReference>